<dbReference type="EMBL" id="CAJPUY010000012">
    <property type="protein sequence ID" value="CAG2147218.1"/>
    <property type="molecule type" value="Genomic_DNA"/>
</dbReference>
<feature type="transmembrane region" description="Helical" evidence="1">
    <location>
        <begin position="6"/>
        <end position="24"/>
    </location>
</feature>
<keyword evidence="3" id="KW-1185">Reference proteome</keyword>
<evidence type="ECO:0000256" key="1">
    <source>
        <dbReference type="SAM" id="Phobius"/>
    </source>
</evidence>
<proteinExistence type="predicted"/>
<dbReference type="AlphaFoldDB" id="A0A916MW40"/>
<gene>
    <name evidence="2" type="ORF">LMG31506_03572</name>
</gene>
<evidence type="ECO:0000313" key="3">
    <source>
        <dbReference type="Proteomes" id="UP000672934"/>
    </source>
</evidence>
<keyword evidence="1" id="KW-0472">Membrane</keyword>
<dbReference type="Proteomes" id="UP000672934">
    <property type="component" value="Unassembled WGS sequence"/>
</dbReference>
<comment type="caution">
    <text evidence="2">The sequence shown here is derived from an EMBL/GenBank/DDBJ whole genome shotgun (WGS) entry which is preliminary data.</text>
</comment>
<dbReference type="RefSeq" id="WP_211948499.1">
    <property type="nucleotide sequence ID" value="NZ_CAJPUY010000012.1"/>
</dbReference>
<keyword evidence="1" id="KW-0812">Transmembrane</keyword>
<protein>
    <submittedName>
        <fullName evidence="2">Uncharacterized protein</fullName>
    </submittedName>
</protein>
<evidence type="ECO:0000313" key="2">
    <source>
        <dbReference type="EMBL" id="CAG2147218.1"/>
    </source>
</evidence>
<reference evidence="2" key="1">
    <citation type="submission" date="2021-03" db="EMBL/GenBank/DDBJ databases">
        <authorList>
            <person name="Peeters C."/>
        </authorList>
    </citation>
    <scope>NUCLEOTIDE SEQUENCE</scope>
    <source>
        <strain evidence="2">LMG 31506</strain>
    </source>
</reference>
<name>A0A916MW40_9BURK</name>
<accession>A0A916MW40</accession>
<sequence>MQVYDGLLYLTAMVLVCLYVYLGVLTRSTAIRLGSPAIVAVLVLAYSMSPMHAVG</sequence>
<feature type="transmembrane region" description="Helical" evidence="1">
    <location>
        <begin position="31"/>
        <end position="49"/>
    </location>
</feature>
<organism evidence="2 3">
    <name type="scientific">Cupriavidus yeoncheonensis</name>
    <dbReference type="NCBI Taxonomy" id="1462994"/>
    <lineage>
        <taxon>Bacteria</taxon>
        <taxon>Pseudomonadati</taxon>
        <taxon>Pseudomonadota</taxon>
        <taxon>Betaproteobacteria</taxon>
        <taxon>Burkholderiales</taxon>
        <taxon>Burkholderiaceae</taxon>
        <taxon>Cupriavidus</taxon>
    </lineage>
</organism>
<keyword evidence="1" id="KW-1133">Transmembrane helix</keyword>